<accession>A0ABW3PL32</accession>
<dbReference type="EMBL" id="JBHTLH010000018">
    <property type="protein sequence ID" value="MFD1124970.1"/>
    <property type="molecule type" value="Genomic_DNA"/>
</dbReference>
<reference evidence="3" key="1">
    <citation type="journal article" date="2019" name="Int. J. Syst. Evol. Microbiol.">
        <title>The Global Catalogue of Microorganisms (GCM) 10K type strain sequencing project: providing services to taxonomists for standard genome sequencing and annotation.</title>
        <authorList>
            <consortium name="The Broad Institute Genomics Platform"/>
            <consortium name="The Broad Institute Genome Sequencing Center for Infectious Disease"/>
            <person name="Wu L."/>
            <person name="Ma J."/>
        </authorList>
    </citation>
    <scope>NUCLEOTIDE SEQUENCE [LARGE SCALE GENOMIC DNA]</scope>
    <source>
        <strain evidence="3">CCUG 71848</strain>
    </source>
</reference>
<comment type="caution">
    <text evidence="2">The sequence shown here is derived from an EMBL/GenBank/DDBJ whole genome shotgun (WGS) entry which is preliminary data.</text>
</comment>
<keyword evidence="3" id="KW-1185">Reference proteome</keyword>
<name>A0ABW3PL32_9LACO</name>
<dbReference type="RefSeq" id="WP_121976984.1">
    <property type="nucleotide sequence ID" value="NZ_JBHTLH010000018.1"/>
</dbReference>
<dbReference type="Proteomes" id="UP001597156">
    <property type="component" value="Unassembled WGS sequence"/>
</dbReference>
<evidence type="ECO:0000259" key="1">
    <source>
        <dbReference type="Pfam" id="PF20037"/>
    </source>
</evidence>
<proteinExistence type="predicted"/>
<gene>
    <name evidence="2" type="ORF">ACFQ22_06355</name>
</gene>
<evidence type="ECO:0000313" key="2">
    <source>
        <dbReference type="EMBL" id="MFD1124970.1"/>
    </source>
</evidence>
<evidence type="ECO:0000313" key="3">
    <source>
        <dbReference type="Proteomes" id="UP001597156"/>
    </source>
</evidence>
<dbReference type="InterPro" id="IPR045515">
    <property type="entry name" value="DUF6440"/>
</dbReference>
<organism evidence="2 3">
    <name type="scientific">Lentilactobacillus raoultii</name>
    <dbReference type="NCBI Taxonomy" id="1987503"/>
    <lineage>
        <taxon>Bacteria</taxon>
        <taxon>Bacillati</taxon>
        <taxon>Bacillota</taxon>
        <taxon>Bacilli</taxon>
        <taxon>Lactobacillales</taxon>
        <taxon>Lactobacillaceae</taxon>
        <taxon>Lentilactobacillus</taxon>
    </lineage>
</organism>
<dbReference type="Pfam" id="PF20037">
    <property type="entry name" value="DUF6440"/>
    <property type="match status" value="1"/>
</dbReference>
<sequence>MFGKEKRPNRFEVTADELVGTAQNVDIIVDHKTGVQYLVVSQGGTGNGVTVLVDQDGKPLLAK</sequence>
<feature type="domain" description="DUF6440" evidence="1">
    <location>
        <begin position="10"/>
        <end position="61"/>
    </location>
</feature>
<protein>
    <submittedName>
        <fullName evidence="2">DUF6440 family protein</fullName>
    </submittedName>
</protein>